<gene>
    <name evidence="4" type="ORF">ACFFTR_40750</name>
</gene>
<dbReference type="Proteomes" id="UP001589608">
    <property type="component" value="Unassembled WGS sequence"/>
</dbReference>
<evidence type="ECO:0000313" key="4">
    <source>
        <dbReference type="EMBL" id="MFB9449446.1"/>
    </source>
</evidence>
<dbReference type="CDD" id="cd23659">
    <property type="entry name" value="USP_At3g01520-like"/>
    <property type="match status" value="1"/>
</dbReference>
<evidence type="ECO:0000313" key="5">
    <source>
        <dbReference type="Proteomes" id="UP001589608"/>
    </source>
</evidence>
<reference evidence="4 5" key="1">
    <citation type="submission" date="2024-09" db="EMBL/GenBank/DDBJ databases">
        <authorList>
            <person name="Sun Q."/>
            <person name="Mori K."/>
        </authorList>
    </citation>
    <scope>NUCLEOTIDE SEQUENCE [LARGE SCALE GENOMIC DNA]</scope>
    <source>
        <strain evidence="4 5">JCM 3307</strain>
    </source>
</reference>
<feature type="domain" description="UspA" evidence="3">
    <location>
        <begin position="1"/>
        <end position="138"/>
    </location>
</feature>
<evidence type="ECO:0000259" key="3">
    <source>
        <dbReference type="Pfam" id="PF00582"/>
    </source>
</evidence>
<dbReference type="PANTHER" id="PTHR46268:SF6">
    <property type="entry name" value="UNIVERSAL STRESS PROTEIN UP12"/>
    <property type="match status" value="1"/>
</dbReference>
<dbReference type="EMBL" id="JBHMCA010000067">
    <property type="protein sequence ID" value="MFB9449446.1"/>
    <property type="molecule type" value="Genomic_DNA"/>
</dbReference>
<dbReference type="PANTHER" id="PTHR46268">
    <property type="entry name" value="STRESS RESPONSE PROTEIN NHAX"/>
    <property type="match status" value="1"/>
</dbReference>
<feature type="compositionally biased region" description="Low complexity" evidence="2">
    <location>
        <begin position="290"/>
        <end position="300"/>
    </location>
</feature>
<evidence type="ECO:0000256" key="1">
    <source>
        <dbReference type="ARBA" id="ARBA00008791"/>
    </source>
</evidence>
<organism evidence="4 5">
    <name type="scientific">Dactylosporangium vinaceum</name>
    <dbReference type="NCBI Taxonomy" id="53362"/>
    <lineage>
        <taxon>Bacteria</taxon>
        <taxon>Bacillati</taxon>
        <taxon>Actinomycetota</taxon>
        <taxon>Actinomycetes</taxon>
        <taxon>Micromonosporales</taxon>
        <taxon>Micromonosporaceae</taxon>
        <taxon>Dactylosporangium</taxon>
    </lineage>
</organism>
<protein>
    <submittedName>
        <fullName evidence="4">Universal stress protein</fullName>
    </submittedName>
</protein>
<evidence type="ECO:0000256" key="2">
    <source>
        <dbReference type="SAM" id="MobiDB-lite"/>
    </source>
</evidence>
<sequence>MSRQVVVGVDGGTPSLEAVRWAALAAHRRGASLRVVLAYHWQVPAVFAPRGDLAETAQQLAEMLAADAARAAAAAAAGLDVTAEAALGHPAEVLLRAGHAAELLVVGTRGRHQAVGAVLGSVAQQVATHATCPVVVVRGRADPSGGVLVGVDGSPSADAALESAFIEAARWDCDVVAVRAIETPIGPPAVGLPPLLYDTAETRRTLGEAATAHVAAAGQRHPQVPWEVHGVAGDAADVLCDRSRRARLVVVGSRGHGGFAGLLLGSVGLRLLHRADCPVLIIRRQPASTAPVTAAHTAATGPQRLGRQRDGWPPGSPTPAADR</sequence>
<comment type="similarity">
    <text evidence="1">Belongs to the universal stress protein A family.</text>
</comment>
<keyword evidence="5" id="KW-1185">Reference proteome</keyword>
<dbReference type="InterPro" id="IPR006016">
    <property type="entry name" value="UspA"/>
</dbReference>
<comment type="caution">
    <text evidence="4">The sequence shown here is derived from an EMBL/GenBank/DDBJ whole genome shotgun (WGS) entry which is preliminary data.</text>
</comment>
<dbReference type="PRINTS" id="PR01438">
    <property type="entry name" value="UNVRSLSTRESS"/>
</dbReference>
<dbReference type="Gene3D" id="3.40.50.620">
    <property type="entry name" value="HUPs"/>
    <property type="match status" value="2"/>
</dbReference>
<dbReference type="SUPFAM" id="SSF52402">
    <property type="entry name" value="Adenine nucleotide alpha hydrolases-like"/>
    <property type="match status" value="2"/>
</dbReference>
<dbReference type="InterPro" id="IPR014729">
    <property type="entry name" value="Rossmann-like_a/b/a_fold"/>
</dbReference>
<dbReference type="InterPro" id="IPR006015">
    <property type="entry name" value="Universal_stress_UspA"/>
</dbReference>
<dbReference type="Pfam" id="PF00582">
    <property type="entry name" value="Usp"/>
    <property type="match status" value="2"/>
</dbReference>
<feature type="region of interest" description="Disordered" evidence="2">
    <location>
        <begin position="290"/>
        <end position="323"/>
    </location>
</feature>
<feature type="domain" description="UspA" evidence="3">
    <location>
        <begin position="147"/>
        <end position="283"/>
    </location>
</feature>
<accession>A0ABV5MKS7</accession>
<dbReference type="RefSeq" id="WP_223094394.1">
    <property type="nucleotide sequence ID" value="NZ_CP061913.1"/>
</dbReference>
<proteinExistence type="inferred from homology"/>
<name>A0ABV5MKS7_9ACTN</name>